<dbReference type="InterPro" id="IPR003123">
    <property type="entry name" value="VPS9"/>
</dbReference>
<feature type="compositionally biased region" description="Gly residues" evidence="1">
    <location>
        <begin position="306"/>
        <end position="322"/>
    </location>
</feature>
<dbReference type="SUPFAM" id="SSF109993">
    <property type="entry name" value="VPS9 domain"/>
    <property type="match status" value="1"/>
</dbReference>
<dbReference type="PANTHER" id="PTHR23101:SF25">
    <property type="entry name" value="GTPASE-ACTIVATING PROTEIN AND VPS9 DOMAIN-CONTAINING PROTEIN 1"/>
    <property type="match status" value="1"/>
</dbReference>
<dbReference type="GO" id="GO:0005085">
    <property type="term" value="F:guanyl-nucleotide exchange factor activity"/>
    <property type="evidence" value="ECO:0007669"/>
    <property type="project" value="InterPro"/>
</dbReference>
<feature type="domain" description="VPS9" evidence="2">
    <location>
        <begin position="220"/>
        <end position="388"/>
    </location>
</feature>
<dbReference type="Pfam" id="PF02204">
    <property type="entry name" value="VPS9"/>
    <property type="match status" value="1"/>
</dbReference>
<feature type="non-terminal residue" evidence="3">
    <location>
        <position position="402"/>
    </location>
</feature>
<dbReference type="OrthoDB" id="300289at2759"/>
<comment type="caution">
    <text evidence="3">The sequence shown here is derived from an EMBL/GenBank/DDBJ whole genome shotgun (WGS) entry which is preliminary data.</text>
</comment>
<gene>
    <name evidence="3" type="ORF">JKP88DRAFT_138834</name>
</gene>
<dbReference type="SMART" id="SM00167">
    <property type="entry name" value="VPS9"/>
    <property type="match status" value="1"/>
</dbReference>
<dbReference type="InterPro" id="IPR041545">
    <property type="entry name" value="DUF5601"/>
</dbReference>
<dbReference type="Pfam" id="PF18151">
    <property type="entry name" value="DUF5601"/>
    <property type="match status" value="1"/>
</dbReference>
<dbReference type="PANTHER" id="PTHR23101">
    <property type="entry name" value="RAB GDP/GTP EXCHANGE FACTOR"/>
    <property type="match status" value="1"/>
</dbReference>
<dbReference type="InterPro" id="IPR045046">
    <property type="entry name" value="Vps9-like"/>
</dbReference>
<dbReference type="InterPro" id="IPR037191">
    <property type="entry name" value="VPS9_dom_sf"/>
</dbReference>
<keyword evidence="4" id="KW-1185">Reference proteome</keyword>
<feature type="region of interest" description="Disordered" evidence="1">
    <location>
        <begin position="300"/>
        <end position="322"/>
    </location>
</feature>
<evidence type="ECO:0000256" key="1">
    <source>
        <dbReference type="SAM" id="MobiDB-lite"/>
    </source>
</evidence>
<evidence type="ECO:0000259" key="2">
    <source>
        <dbReference type="PROSITE" id="PS51205"/>
    </source>
</evidence>
<proteinExistence type="predicted"/>
<dbReference type="Gene3D" id="1.10.246.120">
    <property type="match status" value="1"/>
</dbReference>
<dbReference type="GO" id="GO:0005829">
    <property type="term" value="C:cytosol"/>
    <property type="evidence" value="ECO:0007669"/>
    <property type="project" value="TreeGrafter"/>
</dbReference>
<dbReference type="Proteomes" id="UP000664859">
    <property type="component" value="Unassembled WGS sequence"/>
</dbReference>
<dbReference type="Gene3D" id="1.20.1050.80">
    <property type="entry name" value="VPS9 domain"/>
    <property type="match status" value="1"/>
</dbReference>
<dbReference type="GO" id="GO:0016192">
    <property type="term" value="P:vesicle-mediated transport"/>
    <property type="evidence" value="ECO:0007669"/>
    <property type="project" value="InterPro"/>
</dbReference>
<evidence type="ECO:0000313" key="4">
    <source>
        <dbReference type="Proteomes" id="UP000664859"/>
    </source>
</evidence>
<dbReference type="EMBL" id="JAFCMP010000552">
    <property type="protein sequence ID" value="KAG5175208.1"/>
    <property type="molecule type" value="Genomic_DNA"/>
</dbReference>
<organism evidence="3 4">
    <name type="scientific">Tribonema minus</name>
    <dbReference type="NCBI Taxonomy" id="303371"/>
    <lineage>
        <taxon>Eukaryota</taxon>
        <taxon>Sar</taxon>
        <taxon>Stramenopiles</taxon>
        <taxon>Ochrophyta</taxon>
        <taxon>PX clade</taxon>
        <taxon>Xanthophyceae</taxon>
        <taxon>Tribonematales</taxon>
        <taxon>Tribonemataceae</taxon>
        <taxon>Tribonema</taxon>
    </lineage>
</organism>
<name>A0A836C806_9STRA</name>
<accession>A0A836C806</accession>
<dbReference type="PROSITE" id="PS51205">
    <property type="entry name" value="VPS9"/>
    <property type="match status" value="1"/>
</dbReference>
<protein>
    <recommendedName>
        <fullName evidence="2">VPS9 domain-containing protein</fullName>
    </recommendedName>
</protein>
<dbReference type="GO" id="GO:0031267">
    <property type="term" value="F:small GTPase binding"/>
    <property type="evidence" value="ECO:0007669"/>
    <property type="project" value="TreeGrafter"/>
</dbReference>
<feature type="non-terminal residue" evidence="3">
    <location>
        <position position="1"/>
    </location>
</feature>
<evidence type="ECO:0000313" key="3">
    <source>
        <dbReference type="EMBL" id="KAG5175208.1"/>
    </source>
</evidence>
<dbReference type="AlphaFoldDB" id="A0A836C806"/>
<dbReference type="GO" id="GO:0030139">
    <property type="term" value="C:endocytic vesicle"/>
    <property type="evidence" value="ECO:0007669"/>
    <property type="project" value="TreeGrafter"/>
</dbReference>
<reference evidence="3" key="1">
    <citation type="submission" date="2021-02" db="EMBL/GenBank/DDBJ databases">
        <title>First Annotated Genome of the Yellow-green Alga Tribonema minus.</title>
        <authorList>
            <person name="Mahan K.M."/>
        </authorList>
    </citation>
    <scope>NUCLEOTIDE SEQUENCE</scope>
    <source>
        <strain evidence="3">UTEX B ZZ1240</strain>
    </source>
</reference>
<sequence>PERRAALQAEARKTRVQWIEDARRISPDDAESEAREAIAGTCSDLARALPCALTLHDFLRVLGGDVPDAEVLSDILLPFALSEDGADSAKGDGPLPTHRPNRSSYDTLLDKLKHRLASEVVNNLEQFVFRFIELSRQQPPLQPPPSPHDSSTPTVAAAALRPQQHVAKIHAFLQRTAKTMREHMLWRGESEPQWADTVESLERLVMYKLYDVTFRLAADDARDAATALRLQSLSFVGFEHLDMAPLVSGAGASHADLDWSAPRAHLLRLDGLRSPGDKLACVLACFDAVADVLRRALGADDEDGSSGSGGGGSGSGGGGGREPGADELLPALIYLVKSTNPPRLASNLEYLQTFAAPERLVAGRASYALTQLASALHFLENADAGALSMDPEEFERRLGESR</sequence>